<sequence length="134" mass="15190">MENGGWLKSSNYIVPRWKTARKAWDKGHMARLFSSLGLFYVSPVCKPELKHLVHLIRCCHGKVTESLTRATILVAPESEWTTLMSRRRKSSIQATYITEQLLLDSICECKINFLAQKAGGETHRLRLAIDSSDG</sequence>
<protein>
    <recommendedName>
        <fullName evidence="1">BRCT domain-containing protein</fullName>
    </recommendedName>
</protein>
<proteinExistence type="predicted"/>
<feature type="domain" description="BRCT" evidence="1">
    <location>
        <begin position="38"/>
        <end position="112"/>
    </location>
</feature>
<reference evidence="2 3" key="1">
    <citation type="submission" date="2018-11" db="EMBL/GenBank/DDBJ databases">
        <authorList>
            <consortium name="Pathogen Informatics"/>
        </authorList>
    </citation>
    <scope>NUCLEOTIDE SEQUENCE [LARGE SCALE GENOMIC DNA]</scope>
</reference>
<dbReference type="InterPro" id="IPR001357">
    <property type="entry name" value="BRCT_dom"/>
</dbReference>
<organism evidence="2 3">
    <name type="scientific">Gongylonema pulchrum</name>
    <dbReference type="NCBI Taxonomy" id="637853"/>
    <lineage>
        <taxon>Eukaryota</taxon>
        <taxon>Metazoa</taxon>
        <taxon>Ecdysozoa</taxon>
        <taxon>Nematoda</taxon>
        <taxon>Chromadorea</taxon>
        <taxon>Rhabditida</taxon>
        <taxon>Spirurina</taxon>
        <taxon>Spiruromorpha</taxon>
        <taxon>Spiruroidea</taxon>
        <taxon>Gongylonematidae</taxon>
        <taxon>Gongylonema</taxon>
    </lineage>
</organism>
<evidence type="ECO:0000313" key="2">
    <source>
        <dbReference type="EMBL" id="VDN44336.1"/>
    </source>
</evidence>
<accession>A0A3P7RML5</accession>
<dbReference type="SUPFAM" id="SSF52113">
    <property type="entry name" value="BRCT domain"/>
    <property type="match status" value="1"/>
</dbReference>
<evidence type="ECO:0000313" key="3">
    <source>
        <dbReference type="Proteomes" id="UP000271098"/>
    </source>
</evidence>
<dbReference type="Gene3D" id="3.40.50.10190">
    <property type="entry name" value="BRCT domain"/>
    <property type="match status" value="1"/>
</dbReference>
<dbReference type="AlphaFoldDB" id="A0A3P7RML5"/>
<dbReference type="InterPro" id="IPR036420">
    <property type="entry name" value="BRCT_dom_sf"/>
</dbReference>
<dbReference type="Proteomes" id="UP000271098">
    <property type="component" value="Unassembled WGS sequence"/>
</dbReference>
<gene>
    <name evidence="2" type="ORF">GPUH_LOCUS25542</name>
</gene>
<keyword evidence="3" id="KW-1185">Reference proteome</keyword>
<dbReference type="Pfam" id="PF16589">
    <property type="entry name" value="BRCT_2"/>
    <property type="match status" value="1"/>
</dbReference>
<name>A0A3P7RML5_9BILA</name>
<dbReference type="OrthoDB" id="5876908at2759"/>
<dbReference type="CDD" id="cd17751">
    <property type="entry name" value="BRCT_microcephalin_rpt3"/>
    <property type="match status" value="1"/>
</dbReference>
<evidence type="ECO:0000259" key="1">
    <source>
        <dbReference type="Pfam" id="PF16589"/>
    </source>
</evidence>
<dbReference type="EMBL" id="UYRT01105637">
    <property type="protein sequence ID" value="VDN44336.1"/>
    <property type="molecule type" value="Genomic_DNA"/>
</dbReference>